<evidence type="ECO:0000259" key="13">
    <source>
        <dbReference type="SMART" id="SM00971"/>
    </source>
</evidence>
<dbReference type="PANTHER" id="PTHR42811">
    <property type="entry name" value="SERINE ACETYLTRANSFERASE"/>
    <property type="match status" value="1"/>
</dbReference>
<evidence type="ECO:0000256" key="4">
    <source>
        <dbReference type="ARBA" id="ARBA00013266"/>
    </source>
</evidence>
<dbReference type="InterPro" id="IPR010493">
    <property type="entry name" value="Ser_AcTrfase_N"/>
</dbReference>
<dbReference type="Proteomes" id="UP000019918">
    <property type="component" value="Unassembled WGS sequence"/>
</dbReference>
<evidence type="ECO:0000256" key="11">
    <source>
        <dbReference type="ARBA" id="ARBA00023315"/>
    </source>
</evidence>
<evidence type="ECO:0000256" key="1">
    <source>
        <dbReference type="ARBA" id="ARBA00004496"/>
    </source>
</evidence>
<dbReference type="NCBIfam" id="NF041874">
    <property type="entry name" value="EPS_EpsC"/>
    <property type="match status" value="1"/>
</dbReference>
<gene>
    <name evidence="14" type="primary">cysE</name>
    <name evidence="14" type="ORF">BG55_05725</name>
</gene>
<dbReference type="FunFam" id="2.160.10.10:FF:000002">
    <property type="entry name" value="Serine acetyltransferase"/>
    <property type="match status" value="1"/>
</dbReference>
<dbReference type="Pfam" id="PF06426">
    <property type="entry name" value="SATase_N"/>
    <property type="match status" value="1"/>
</dbReference>
<keyword evidence="7" id="KW-0028">Amino-acid biosynthesis</keyword>
<dbReference type="InterPro" id="IPR042122">
    <property type="entry name" value="Ser_AcTrfase_N_sf"/>
</dbReference>
<accession>A0A014NAD9</accession>
<dbReference type="FunFam" id="1.10.3130.10:FF:000001">
    <property type="entry name" value="Acetyltransferase"/>
    <property type="match status" value="1"/>
</dbReference>
<dbReference type="RefSeq" id="WP_034935195.1">
    <property type="nucleotide sequence ID" value="NZ_JBHLYB010000354.1"/>
</dbReference>
<proteinExistence type="inferred from homology"/>
<evidence type="ECO:0000256" key="2">
    <source>
        <dbReference type="ARBA" id="ARBA00004876"/>
    </source>
</evidence>
<dbReference type="CDD" id="cd03354">
    <property type="entry name" value="LbH_SAT"/>
    <property type="match status" value="1"/>
</dbReference>
<dbReference type="SUPFAM" id="SSF51161">
    <property type="entry name" value="Trimeric LpxA-like enzymes"/>
    <property type="match status" value="1"/>
</dbReference>
<dbReference type="NCBIfam" id="TIGR01172">
    <property type="entry name" value="cysE"/>
    <property type="match status" value="1"/>
</dbReference>
<protein>
    <recommendedName>
        <fullName evidence="5">Serine acetyltransferase</fullName>
        <ecNumber evidence="4">2.3.1.30</ecNumber>
    </recommendedName>
</protein>
<dbReference type="InterPro" id="IPR045304">
    <property type="entry name" value="LbH_SAT"/>
</dbReference>
<dbReference type="AlphaFoldDB" id="A0A014NAD9"/>
<comment type="subcellular location">
    <subcellularLocation>
        <location evidence="1">Cytoplasm</location>
    </subcellularLocation>
</comment>
<dbReference type="STRING" id="69222.BG55_05725"/>
<evidence type="ECO:0000256" key="8">
    <source>
        <dbReference type="ARBA" id="ARBA00022679"/>
    </source>
</evidence>
<dbReference type="InterPro" id="IPR018357">
    <property type="entry name" value="Hexapep_transf_CS"/>
</dbReference>
<evidence type="ECO:0000313" key="15">
    <source>
        <dbReference type="Proteomes" id="UP000019918"/>
    </source>
</evidence>
<keyword evidence="15" id="KW-1185">Reference proteome</keyword>
<dbReference type="InterPro" id="IPR001451">
    <property type="entry name" value="Hexapep"/>
</dbReference>
<evidence type="ECO:0000256" key="3">
    <source>
        <dbReference type="ARBA" id="ARBA00007274"/>
    </source>
</evidence>
<evidence type="ECO:0000256" key="7">
    <source>
        <dbReference type="ARBA" id="ARBA00022605"/>
    </source>
</evidence>
<dbReference type="NCBIfam" id="NF008349">
    <property type="entry name" value="PRK11132.1"/>
    <property type="match status" value="1"/>
</dbReference>
<dbReference type="InterPro" id="IPR011004">
    <property type="entry name" value="Trimer_LpxA-like_sf"/>
</dbReference>
<dbReference type="GO" id="GO:0005737">
    <property type="term" value="C:cytoplasm"/>
    <property type="evidence" value="ECO:0007669"/>
    <property type="project" value="UniProtKB-SubCell"/>
</dbReference>
<evidence type="ECO:0000256" key="12">
    <source>
        <dbReference type="ARBA" id="ARBA00049486"/>
    </source>
</evidence>
<evidence type="ECO:0000256" key="5">
    <source>
        <dbReference type="ARBA" id="ARBA00018522"/>
    </source>
</evidence>
<comment type="pathway">
    <text evidence="2">Amino-acid biosynthesis; L-cysteine biosynthesis; L-cysteine from L-serine: step 1/2.</text>
</comment>
<dbReference type="InterPro" id="IPR053376">
    <property type="entry name" value="Serine_acetyltransferase"/>
</dbReference>
<comment type="similarity">
    <text evidence="3">Belongs to the transferase hexapeptide repeat family.</text>
</comment>
<dbReference type="PROSITE" id="PS00101">
    <property type="entry name" value="HEXAPEP_TRANSFERASES"/>
    <property type="match status" value="1"/>
</dbReference>
<dbReference type="OrthoDB" id="9801456at2"/>
<dbReference type="EC" id="2.3.1.30" evidence="4"/>
<dbReference type="UniPathway" id="UPA00136">
    <property type="reaction ID" value="UER00199"/>
</dbReference>
<organism evidence="14 15">
    <name type="scientific">Erwinia mallotivora</name>
    <dbReference type="NCBI Taxonomy" id="69222"/>
    <lineage>
        <taxon>Bacteria</taxon>
        <taxon>Pseudomonadati</taxon>
        <taxon>Pseudomonadota</taxon>
        <taxon>Gammaproteobacteria</taxon>
        <taxon>Enterobacterales</taxon>
        <taxon>Erwiniaceae</taxon>
        <taxon>Erwinia</taxon>
    </lineage>
</organism>
<dbReference type="Pfam" id="PF00132">
    <property type="entry name" value="Hexapep"/>
    <property type="match status" value="1"/>
</dbReference>
<evidence type="ECO:0000313" key="14">
    <source>
        <dbReference type="EMBL" id="EXU76373.1"/>
    </source>
</evidence>
<evidence type="ECO:0000256" key="9">
    <source>
        <dbReference type="ARBA" id="ARBA00022737"/>
    </source>
</evidence>
<feature type="domain" description="Serine acetyltransferase N-terminal" evidence="13">
    <location>
        <begin position="9"/>
        <end position="113"/>
    </location>
</feature>
<keyword evidence="11 14" id="KW-0012">Acyltransferase</keyword>
<dbReference type="GO" id="GO:0006535">
    <property type="term" value="P:cysteine biosynthetic process from serine"/>
    <property type="evidence" value="ECO:0007669"/>
    <property type="project" value="InterPro"/>
</dbReference>
<name>A0A014NAD9_9GAMM</name>
<evidence type="ECO:0000256" key="10">
    <source>
        <dbReference type="ARBA" id="ARBA00023192"/>
    </source>
</evidence>
<dbReference type="SMART" id="SM00971">
    <property type="entry name" value="SATase_N"/>
    <property type="match status" value="1"/>
</dbReference>
<dbReference type="PATRIC" id="fig|69222.5.peg.1183"/>
<keyword evidence="9" id="KW-0677">Repeat</keyword>
<evidence type="ECO:0000256" key="6">
    <source>
        <dbReference type="ARBA" id="ARBA00022490"/>
    </source>
</evidence>
<comment type="caution">
    <text evidence="14">The sequence shown here is derived from an EMBL/GenBank/DDBJ whole genome shotgun (WGS) entry which is preliminary data.</text>
</comment>
<keyword evidence="10" id="KW-0198">Cysteine biosynthesis</keyword>
<comment type="catalytic activity">
    <reaction evidence="12">
        <text>L-serine + acetyl-CoA = O-acetyl-L-serine + CoA</text>
        <dbReference type="Rhea" id="RHEA:24560"/>
        <dbReference type="ChEBI" id="CHEBI:33384"/>
        <dbReference type="ChEBI" id="CHEBI:57287"/>
        <dbReference type="ChEBI" id="CHEBI:57288"/>
        <dbReference type="ChEBI" id="CHEBI:58340"/>
        <dbReference type="EC" id="2.3.1.30"/>
    </reaction>
</comment>
<dbReference type="InterPro" id="IPR005881">
    <property type="entry name" value="Ser_O-AcTrfase"/>
</dbReference>
<dbReference type="Gene3D" id="1.10.3130.10">
    <property type="entry name" value="serine acetyltransferase, domain 1"/>
    <property type="match status" value="1"/>
</dbReference>
<dbReference type="EMBL" id="JFHN01000029">
    <property type="protein sequence ID" value="EXU76373.1"/>
    <property type="molecule type" value="Genomic_DNA"/>
</dbReference>
<keyword evidence="8 14" id="KW-0808">Transferase</keyword>
<reference evidence="14 15" key="1">
    <citation type="submission" date="2014-02" db="EMBL/GenBank/DDBJ databases">
        <title>Draft genome of Erwinia mallotivora strain BT-MARDI, a papaya dieback pathogen.</title>
        <authorList>
            <person name="Redzuan R."/>
            <person name="Abu Bakar N."/>
            <person name="Badrun R."/>
            <person name="Mohd Raih M.F."/>
            <person name="Rozano L."/>
            <person name="Mat Amin N."/>
        </authorList>
    </citation>
    <scope>NUCLEOTIDE SEQUENCE [LARGE SCALE GENOMIC DNA]</scope>
    <source>
        <strain evidence="14 15">BT-MARDI</strain>
    </source>
</reference>
<dbReference type="Gene3D" id="2.160.10.10">
    <property type="entry name" value="Hexapeptide repeat proteins"/>
    <property type="match status" value="1"/>
</dbReference>
<dbReference type="GO" id="GO:0009001">
    <property type="term" value="F:serine O-acetyltransferase activity"/>
    <property type="evidence" value="ECO:0007669"/>
    <property type="project" value="UniProtKB-EC"/>
</dbReference>
<sequence>MPCVEPELVWDYIKAEAWALVDCEPMLASFYHATLLKHDDLGSALSYMLANKLANSIMPAIAIREIVQEAYKQDPSMIKSAACDIQAVRQRDPAIDKYSTPLLYLKGFHALQAYRIGHWLWNEGRRALAIYLQNEISVSFAVDIHPAAKIGQGIMLDHATGIVVGETAVIEDDVSILQSVTLGGTGKTTGDRHPKIREGVMIGAGAKVLGNIEVGRGAKIGAGSVVLQPVPPHTTAAGVPARIVGKPNSDMPSMEMDQHFNGMVPGFEFGDGI</sequence>
<keyword evidence="6" id="KW-0963">Cytoplasm</keyword>